<evidence type="ECO:0000313" key="5">
    <source>
        <dbReference type="EMBL" id="MBB4951254.1"/>
    </source>
</evidence>
<organism evidence="5 6">
    <name type="scientific">Kitasatospora gansuensis</name>
    <dbReference type="NCBI Taxonomy" id="258050"/>
    <lineage>
        <taxon>Bacteria</taxon>
        <taxon>Bacillati</taxon>
        <taxon>Actinomycetota</taxon>
        <taxon>Actinomycetes</taxon>
        <taxon>Kitasatosporales</taxon>
        <taxon>Streptomycetaceae</taxon>
        <taxon>Kitasatospora</taxon>
    </lineage>
</organism>
<keyword evidence="6" id="KW-1185">Reference proteome</keyword>
<dbReference type="InterPro" id="IPR036390">
    <property type="entry name" value="WH_DNA-bd_sf"/>
</dbReference>
<evidence type="ECO:0000256" key="2">
    <source>
        <dbReference type="ARBA" id="ARBA00023015"/>
    </source>
</evidence>
<dbReference type="RefSeq" id="WP_184923081.1">
    <property type="nucleotide sequence ID" value="NZ_JACHJR010000001.1"/>
</dbReference>
<keyword evidence="3" id="KW-0238">DNA-binding</keyword>
<dbReference type="GO" id="GO:0003677">
    <property type="term" value="F:DNA binding"/>
    <property type="evidence" value="ECO:0007669"/>
    <property type="project" value="UniProtKB-KW"/>
</dbReference>
<name>A0A7W7WLZ1_9ACTN</name>
<evidence type="ECO:0000313" key="6">
    <source>
        <dbReference type="Proteomes" id="UP000573327"/>
    </source>
</evidence>
<accession>A0A7W7WLZ1</accession>
<dbReference type="InterPro" id="IPR036388">
    <property type="entry name" value="WH-like_DNA-bd_sf"/>
</dbReference>
<dbReference type="InterPro" id="IPR005650">
    <property type="entry name" value="BlaI_family"/>
</dbReference>
<protein>
    <submittedName>
        <fullName evidence="5">Putative transcriptional regulator</fullName>
    </submittedName>
</protein>
<proteinExistence type="inferred from homology"/>
<dbReference type="EMBL" id="JACHJR010000001">
    <property type="protein sequence ID" value="MBB4951254.1"/>
    <property type="molecule type" value="Genomic_DNA"/>
</dbReference>
<evidence type="ECO:0000256" key="4">
    <source>
        <dbReference type="ARBA" id="ARBA00023163"/>
    </source>
</evidence>
<gene>
    <name evidence="5" type="ORF">F4556_006789</name>
</gene>
<dbReference type="Proteomes" id="UP000573327">
    <property type="component" value="Unassembled WGS sequence"/>
</dbReference>
<dbReference type="GO" id="GO:0045892">
    <property type="term" value="P:negative regulation of DNA-templated transcription"/>
    <property type="evidence" value="ECO:0007669"/>
    <property type="project" value="InterPro"/>
</dbReference>
<dbReference type="AlphaFoldDB" id="A0A7W7WLZ1"/>
<evidence type="ECO:0000256" key="1">
    <source>
        <dbReference type="ARBA" id="ARBA00011046"/>
    </source>
</evidence>
<sequence length="135" mass="14600">MAGGSEDPVNDPTRRQAGELEGAVLAALWASQRPLTAPELQRALPAGLARTTVATILARLHDKGTVRRTRQGRAFAYSPVVEDPAALSAQRMHTELDRGDDRSGTLARFISRLSSDDEDLVRALLASSAEPKEQR</sequence>
<comment type="caution">
    <text evidence="5">The sequence shown here is derived from an EMBL/GenBank/DDBJ whole genome shotgun (WGS) entry which is preliminary data.</text>
</comment>
<dbReference type="Pfam" id="PF03965">
    <property type="entry name" value="Penicillinase_R"/>
    <property type="match status" value="1"/>
</dbReference>
<keyword evidence="2" id="KW-0805">Transcription regulation</keyword>
<comment type="similarity">
    <text evidence="1">Belongs to the BlaI transcriptional regulatory family.</text>
</comment>
<dbReference type="SUPFAM" id="SSF46785">
    <property type="entry name" value="Winged helix' DNA-binding domain"/>
    <property type="match status" value="1"/>
</dbReference>
<evidence type="ECO:0000256" key="3">
    <source>
        <dbReference type="ARBA" id="ARBA00023125"/>
    </source>
</evidence>
<dbReference type="Gene3D" id="1.10.10.10">
    <property type="entry name" value="Winged helix-like DNA-binding domain superfamily/Winged helix DNA-binding domain"/>
    <property type="match status" value="1"/>
</dbReference>
<keyword evidence="4" id="KW-0804">Transcription</keyword>
<reference evidence="5 6" key="1">
    <citation type="submission" date="2020-08" db="EMBL/GenBank/DDBJ databases">
        <title>Sequencing the genomes of 1000 actinobacteria strains.</title>
        <authorList>
            <person name="Klenk H.-P."/>
        </authorList>
    </citation>
    <scope>NUCLEOTIDE SEQUENCE [LARGE SCALE GENOMIC DNA]</scope>
    <source>
        <strain evidence="5 6">DSM 44786</strain>
    </source>
</reference>